<protein>
    <recommendedName>
        <fullName evidence="3">Adenylyl cyclase</fullName>
    </recommendedName>
</protein>
<evidence type="ECO:0008006" key="3">
    <source>
        <dbReference type="Google" id="ProtNLM"/>
    </source>
</evidence>
<sequence>MAVHARPAAPRAGGRSRRPYLRALVGAAALVAAAGAATAPGVASAAPAAPDLGPNVLVFDPSMSTAQIQAKVDAVAAQQVDNEMGSERYALLFRPGTYGSVQHPLAFQVGYYTEVAGLGASPKDVTINGSVNVYNRCLPTTDGSSNCIALDNFWRSLSNMTINVAGGTDCRTATEFWAVSQAAPMRKVNVVGNTTLMDYCTAGPQYASGGFIADSAFSGGIVNGSQQQFLTRNSTLGGAWSNGVWNQVFAGTVGAPATDFGSAGHTYTTLDKTPVSREKPYLYVDPAGAWKVFVPSVKTGSRGTSWQSGAQAGRSFALSSFYVAKPGDRIATINAALDKGKNLLFTPGVYDVDRSIKVTRKNTVVLGLGIATLTATHGSVPLRVSDVAGVDVAGLTIDAGAQNSAALMEVGSGHRDGSRPTKANPIGVQDVFFRVGGPHVGKATTSLVVKSDHTVLDDLWVWRADHGQGVGWTVNTADTGVIVSGDDVTATGLFVEHFQKYNVQWNGNGGKTVFFQNEMPYDSPDQASWSHGDVNGYAAYRVAPYVKTHEAWGLGSYIYTNVNPGLHATNAFEVPDRKGITMHDLLTVSLNKAGTIDSVINGVGGTVTPDVQGPAFVTQYPMP</sequence>
<dbReference type="CDD" id="cd23669">
    <property type="entry name" value="GH55_SacteLam55A-like"/>
    <property type="match status" value="1"/>
</dbReference>
<reference evidence="1 2" key="1">
    <citation type="submission" date="2018-10" db="EMBL/GenBank/DDBJ databases">
        <title>Genomic Encyclopedia of Archaeal and Bacterial Type Strains, Phase II (KMG-II): from individual species to whole genera.</title>
        <authorList>
            <person name="Goeker M."/>
        </authorList>
    </citation>
    <scope>NUCLEOTIDE SEQUENCE [LARGE SCALE GENOMIC DNA]</scope>
    <source>
        <strain evidence="1 2">RP-AC37</strain>
    </source>
</reference>
<dbReference type="InterPro" id="IPR012334">
    <property type="entry name" value="Pectin_lyas_fold"/>
</dbReference>
<organism evidence="1 2">
    <name type="scientific">Motilibacter peucedani</name>
    <dbReference type="NCBI Taxonomy" id="598650"/>
    <lineage>
        <taxon>Bacteria</taxon>
        <taxon>Bacillati</taxon>
        <taxon>Actinomycetota</taxon>
        <taxon>Actinomycetes</taxon>
        <taxon>Motilibacterales</taxon>
        <taxon>Motilibacteraceae</taxon>
        <taxon>Motilibacter</taxon>
    </lineage>
</organism>
<comment type="caution">
    <text evidence="1">The sequence shown here is derived from an EMBL/GenBank/DDBJ whole genome shotgun (WGS) entry which is preliminary data.</text>
</comment>
<dbReference type="AlphaFoldDB" id="A0A420XT35"/>
<dbReference type="InParanoid" id="A0A420XT35"/>
<dbReference type="InterPro" id="IPR006311">
    <property type="entry name" value="TAT_signal"/>
</dbReference>
<proteinExistence type="predicted"/>
<dbReference type="RefSeq" id="WP_231121357.1">
    <property type="nucleotide sequence ID" value="NZ_RBWV01000009.1"/>
</dbReference>
<dbReference type="InterPro" id="IPR059186">
    <property type="entry name" value="SACTE_4363"/>
</dbReference>
<accession>A0A420XT35</accession>
<evidence type="ECO:0000313" key="1">
    <source>
        <dbReference type="EMBL" id="RKS80002.1"/>
    </source>
</evidence>
<dbReference type="Gene3D" id="2.160.20.10">
    <property type="entry name" value="Single-stranded right-handed beta-helix, Pectin lyase-like"/>
    <property type="match status" value="1"/>
</dbReference>
<dbReference type="EMBL" id="RBWV01000009">
    <property type="protein sequence ID" value="RKS80002.1"/>
    <property type="molecule type" value="Genomic_DNA"/>
</dbReference>
<name>A0A420XT35_9ACTN</name>
<dbReference type="PROSITE" id="PS51318">
    <property type="entry name" value="TAT"/>
    <property type="match status" value="1"/>
</dbReference>
<evidence type="ECO:0000313" key="2">
    <source>
        <dbReference type="Proteomes" id="UP000281955"/>
    </source>
</evidence>
<gene>
    <name evidence="1" type="ORF">CLV35_0420</name>
</gene>
<dbReference type="Proteomes" id="UP000281955">
    <property type="component" value="Unassembled WGS sequence"/>
</dbReference>
<keyword evidence="2" id="KW-1185">Reference proteome</keyword>